<evidence type="ECO:0000259" key="3">
    <source>
        <dbReference type="Pfam" id="PF25449"/>
    </source>
</evidence>
<evidence type="ECO:0000256" key="1">
    <source>
        <dbReference type="ARBA" id="ARBA00023054"/>
    </source>
</evidence>
<dbReference type="PANTHER" id="PTHR15885:SF1">
    <property type="entry name" value="COILED-COIL DOMAIN-CONTAINING PROTEIN 174"/>
    <property type="match status" value="1"/>
</dbReference>
<evidence type="ECO:0000313" key="4">
    <source>
        <dbReference type="EMBL" id="KAJ3054996.1"/>
    </source>
</evidence>
<protein>
    <recommendedName>
        <fullName evidence="3">CCDC174 alpha/beta GRSR domain-containing protein</fullName>
    </recommendedName>
</protein>
<dbReference type="PANTHER" id="PTHR15885">
    <property type="entry name" value="COILED-COIL DOMAIN-CONTAINING PROTEIN 174"/>
    <property type="match status" value="1"/>
</dbReference>
<feature type="compositionally biased region" description="Basic and acidic residues" evidence="2">
    <location>
        <begin position="120"/>
        <end position="136"/>
    </location>
</feature>
<dbReference type="Pfam" id="PF13300">
    <property type="entry name" value="DUF4078"/>
    <property type="match status" value="1"/>
</dbReference>
<keyword evidence="1" id="KW-0175">Coiled coil</keyword>
<evidence type="ECO:0000256" key="2">
    <source>
        <dbReference type="SAM" id="MobiDB-lite"/>
    </source>
</evidence>
<dbReference type="Pfam" id="PF25449">
    <property type="entry name" value="CCDC174_GRSR"/>
    <property type="match status" value="1"/>
</dbReference>
<dbReference type="EMBL" id="JADGJD010000101">
    <property type="protein sequence ID" value="KAJ3054996.1"/>
    <property type="molecule type" value="Genomic_DNA"/>
</dbReference>
<reference evidence="4" key="1">
    <citation type="submission" date="2020-05" db="EMBL/GenBank/DDBJ databases">
        <title>Phylogenomic resolution of chytrid fungi.</title>
        <authorList>
            <person name="Stajich J.E."/>
            <person name="Amses K."/>
            <person name="Simmons R."/>
            <person name="Seto K."/>
            <person name="Myers J."/>
            <person name="Bonds A."/>
            <person name="Quandt C.A."/>
            <person name="Barry K."/>
            <person name="Liu P."/>
            <person name="Grigoriev I."/>
            <person name="Longcore J.E."/>
            <person name="James T.Y."/>
        </authorList>
    </citation>
    <scope>NUCLEOTIDE SEQUENCE</scope>
    <source>
        <strain evidence="4">JEL0318</strain>
    </source>
</reference>
<sequence length="321" mass="36754">MWKKKEISVSSASVVDLKAELFKKQQELVAEKARTGSSTTKAVSLKPIKGLPPKNKNVELRGAKDAIEEVETNATLESSWVALQRKTKLYEQLRKDMGGQDDHHGEESLVDFVRKTLVDHEAGKDSDSEDDEKREQDESDDPWVEATDEFGRTRVVRKSQLQAINQQFVKAGEAGTDYDGPQLMSEDMLREAERLKWEEEMKNASATKHYNRGNEIRTLGVGHYAFSQDEEERARQQAELKQMRNQTVAQRQSAERIKDARKEKIEERRRLLKERAAKRRKVDDGAVDVKAEPGTAVEGETELDDVSLLFKDIRKRVERDE</sequence>
<feature type="region of interest" description="Disordered" evidence="2">
    <location>
        <begin position="120"/>
        <end position="149"/>
    </location>
</feature>
<organism evidence="4 5">
    <name type="scientific">Rhizophlyctis rosea</name>
    <dbReference type="NCBI Taxonomy" id="64517"/>
    <lineage>
        <taxon>Eukaryota</taxon>
        <taxon>Fungi</taxon>
        <taxon>Fungi incertae sedis</taxon>
        <taxon>Chytridiomycota</taxon>
        <taxon>Chytridiomycota incertae sedis</taxon>
        <taxon>Chytridiomycetes</taxon>
        <taxon>Rhizophlyctidales</taxon>
        <taxon>Rhizophlyctidaceae</taxon>
        <taxon>Rhizophlyctis</taxon>
    </lineage>
</organism>
<keyword evidence="5" id="KW-1185">Reference proteome</keyword>
<feature type="compositionally biased region" description="Acidic residues" evidence="2">
    <location>
        <begin position="137"/>
        <end position="148"/>
    </location>
</feature>
<feature type="region of interest" description="Disordered" evidence="2">
    <location>
        <begin position="32"/>
        <end position="56"/>
    </location>
</feature>
<feature type="compositionally biased region" description="Basic and acidic residues" evidence="2">
    <location>
        <begin position="253"/>
        <end position="291"/>
    </location>
</feature>
<comment type="caution">
    <text evidence="4">The sequence shown here is derived from an EMBL/GenBank/DDBJ whole genome shotgun (WGS) entry which is preliminary data.</text>
</comment>
<feature type="region of interest" description="Disordered" evidence="2">
    <location>
        <begin position="242"/>
        <end position="301"/>
    </location>
</feature>
<dbReference type="InterPro" id="IPR025066">
    <property type="entry name" value="CCDC174-like"/>
</dbReference>
<dbReference type="InterPro" id="IPR057464">
    <property type="entry name" value="CCDC174_GRSR"/>
</dbReference>
<name>A0AAD5X4Q0_9FUNG</name>
<gene>
    <name evidence="4" type="ORF">HK097_000142</name>
</gene>
<accession>A0AAD5X4Q0</accession>
<dbReference type="AlphaFoldDB" id="A0AAD5X4Q0"/>
<evidence type="ECO:0000313" key="5">
    <source>
        <dbReference type="Proteomes" id="UP001212841"/>
    </source>
</evidence>
<proteinExistence type="predicted"/>
<dbReference type="GO" id="GO:0005634">
    <property type="term" value="C:nucleus"/>
    <property type="evidence" value="ECO:0007669"/>
    <property type="project" value="TreeGrafter"/>
</dbReference>
<feature type="domain" description="CCDC174 alpha/beta GRSR" evidence="3">
    <location>
        <begin position="143"/>
        <end position="164"/>
    </location>
</feature>
<dbReference type="Proteomes" id="UP001212841">
    <property type="component" value="Unassembled WGS sequence"/>
</dbReference>
<feature type="compositionally biased region" description="Polar residues" evidence="2">
    <location>
        <begin position="243"/>
        <end position="252"/>
    </location>
</feature>